<organism evidence="3 4">
    <name type="scientific">Glaciihabitans tibetensis</name>
    <dbReference type="NCBI Taxonomy" id="1266600"/>
    <lineage>
        <taxon>Bacteria</taxon>
        <taxon>Bacillati</taxon>
        <taxon>Actinomycetota</taxon>
        <taxon>Actinomycetes</taxon>
        <taxon>Micrococcales</taxon>
        <taxon>Microbacteriaceae</taxon>
        <taxon>Glaciihabitans</taxon>
    </lineage>
</organism>
<dbReference type="Gene3D" id="1.10.1660.10">
    <property type="match status" value="1"/>
</dbReference>
<dbReference type="Gene3D" id="3.20.80.10">
    <property type="entry name" value="Regulatory factor, effector binding domain"/>
    <property type="match status" value="1"/>
</dbReference>
<feature type="domain" description="HTH merR-type" evidence="2">
    <location>
        <begin position="7"/>
        <end position="77"/>
    </location>
</feature>
<evidence type="ECO:0000313" key="3">
    <source>
        <dbReference type="EMBL" id="PRY68315.1"/>
    </source>
</evidence>
<protein>
    <submittedName>
        <fullName evidence="3">DNA-binding transcriptional MerR regulator</fullName>
    </submittedName>
</protein>
<comment type="caution">
    <text evidence="3">The sequence shown here is derived from an EMBL/GenBank/DDBJ whole genome shotgun (WGS) entry which is preliminary data.</text>
</comment>
<dbReference type="GO" id="GO:0003700">
    <property type="term" value="F:DNA-binding transcription factor activity"/>
    <property type="evidence" value="ECO:0007669"/>
    <property type="project" value="InterPro"/>
</dbReference>
<keyword evidence="4" id="KW-1185">Reference proteome</keyword>
<dbReference type="PANTHER" id="PTHR30204">
    <property type="entry name" value="REDOX-CYCLING DRUG-SENSING TRANSCRIPTIONAL ACTIVATOR SOXR"/>
    <property type="match status" value="1"/>
</dbReference>
<name>A0A2T0VDR8_9MICO</name>
<dbReference type="SUPFAM" id="SSF46955">
    <property type="entry name" value="Putative DNA-binding domain"/>
    <property type="match status" value="1"/>
</dbReference>
<dbReference type="Pfam" id="PF13411">
    <property type="entry name" value="MerR_1"/>
    <property type="match status" value="1"/>
</dbReference>
<dbReference type="PANTHER" id="PTHR30204:SF97">
    <property type="entry name" value="MERR FAMILY REGULATORY PROTEIN"/>
    <property type="match status" value="1"/>
</dbReference>
<dbReference type="InterPro" id="IPR047057">
    <property type="entry name" value="MerR_fam"/>
</dbReference>
<dbReference type="EMBL" id="PVTL01000004">
    <property type="protein sequence ID" value="PRY68315.1"/>
    <property type="molecule type" value="Genomic_DNA"/>
</dbReference>
<dbReference type="InterPro" id="IPR009061">
    <property type="entry name" value="DNA-bd_dom_put_sf"/>
</dbReference>
<dbReference type="SMART" id="SM00422">
    <property type="entry name" value="HTH_MERR"/>
    <property type="match status" value="1"/>
</dbReference>
<dbReference type="GO" id="GO:0003677">
    <property type="term" value="F:DNA binding"/>
    <property type="evidence" value="ECO:0007669"/>
    <property type="project" value="UniProtKB-KW"/>
</dbReference>
<keyword evidence="1 3" id="KW-0238">DNA-binding</keyword>
<dbReference type="InterPro" id="IPR011256">
    <property type="entry name" value="Reg_factor_effector_dom_sf"/>
</dbReference>
<dbReference type="AlphaFoldDB" id="A0A2T0VDR8"/>
<accession>A0A2T0VDR8</accession>
<proteinExistence type="predicted"/>
<evidence type="ECO:0000259" key="2">
    <source>
        <dbReference type="PROSITE" id="PS50937"/>
    </source>
</evidence>
<dbReference type="RefSeq" id="WP_219905634.1">
    <property type="nucleotide sequence ID" value="NZ_PVTL01000004.1"/>
</dbReference>
<sequence length="276" mass="30160">MNENDPTLTIGVFARRSRLSVKALRLYESRGVLRPDAVDTSTGYRRYRESQLRDARLVRLLRRLDMPMVEVAAILSAPRHARAELVRQHALAAAERARHQSNLAELLQSVMSGGKDTYPMYTISTREVPEQTVLTEQRNVTADALPGFIADAGGRQLAALTTAGGPFGSSMVIYHGDVTEDSDGPVEVCSPIPAGVAETVSLPSRVDPSHREAFTRITKAQVRFPDVLSAYDAVESWIARNGERVAGPPREVYFADLMQADDGAEVADIAFPIASK</sequence>
<reference evidence="3 4" key="1">
    <citation type="submission" date="2018-03" db="EMBL/GenBank/DDBJ databases">
        <title>Genomic Encyclopedia of Type Strains, Phase III (KMG-III): the genomes of soil and plant-associated and newly described type strains.</title>
        <authorList>
            <person name="Whitman W."/>
        </authorList>
    </citation>
    <scope>NUCLEOTIDE SEQUENCE [LARGE SCALE GENOMIC DNA]</scope>
    <source>
        <strain evidence="3 4">CGMCC 1.12484</strain>
    </source>
</reference>
<dbReference type="PROSITE" id="PS50937">
    <property type="entry name" value="HTH_MERR_2"/>
    <property type="match status" value="1"/>
</dbReference>
<dbReference type="Proteomes" id="UP000237983">
    <property type="component" value="Unassembled WGS sequence"/>
</dbReference>
<dbReference type="InterPro" id="IPR000551">
    <property type="entry name" value="MerR-type_HTH_dom"/>
</dbReference>
<evidence type="ECO:0000313" key="4">
    <source>
        <dbReference type="Proteomes" id="UP000237983"/>
    </source>
</evidence>
<dbReference type="PROSITE" id="PS00552">
    <property type="entry name" value="HTH_MERR_1"/>
    <property type="match status" value="1"/>
</dbReference>
<evidence type="ECO:0000256" key="1">
    <source>
        <dbReference type="ARBA" id="ARBA00023125"/>
    </source>
</evidence>
<dbReference type="SUPFAM" id="SSF55136">
    <property type="entry name" value="Probable bacterial effector-binding domain"/>
    <property type="match status" value="1"/>
</dbReference>
<gene>
    <name evidence="3" type="ORF">B0I08_10417</name>
</gene>